<sequence>MKETFQKSVKIWVDILCPWDKRTWSKWNCLSQPYGERKGRQANRVIKKEVSIVFRNLVSNDRYDRPNEASRSTALRKHQPKD</sequence>
<evidence type="ECO:0000313" key="3">
    <source>
        <dbReference type="Proteomes" id="UP001314170"/>
    </source>
</evidence>
<accession>A0AAV1SCI8</accession>
<dbReference type="AlphaFoldDB" id="A0AAV1SCI8"/>
<feature type="region of interest" description="Disordered" evidence="1">
    <location>
        <begin position="63"/>
        <end position="82"/>
    </location>
</feature>
<organism evidence="2 3">
    <name type="scientific">Dovyalis caffra</name>
    <dbReference type="NCBI Taxonomy" id="77055"/>
    <lineage>
        <taxon>Eukaryota</taxon>
        <taxon>Viridiplantae</taxon>
        <taxon>Streptophyta</taxon>
        <taxon>Embryophyta</taxon>
        <taxon>Tracheophyta</taxon>
        <taxon>Spermatophyta</taxon>
        <taxon>Magnoliopsida</taxon>
        <taxon>eudicotyledons</taxon>
        <taxon>Gunneridae</taxon>
        <taxon>Pentapetalae</taxon>
        <taxon>rosids</taxon>
        <taxon>fabids</taxon>
        <taxon>Malpighiales</taxon>
        <taxon>Salicaceae</taxon>
        <taxon>Flacourtieae</taxon>
        <taxon>Dovyalis</taxon>
    </lineage>
</organism>
<protein>
    <submittedName>
        <fullName evidence="2">Uncharacterized protein</fullName>
    </submittedName>
</protein>
<name>A0AAV1SCI8_9ROSI</name>
<dbReference type="Proteomes" id="UP001314170">
    <property type="component" value="Unassembled WGS sequence"/>
</dbReference>
<evidence type="ECO:0000313" key="2">
    <source>
        <dbReference type="EMBL" id="CAK7348245.1"/>
    </source>
</evidence>
<evidence type="ECO:0000256" key="1">
    <source>
        <dbReference type="SAM" id="MobiDB-lite"/>
    </source>
</evidence>
<reference evidence="2 3" key="1">
    <citation type="submission" date="2024-01" db="EMBL/GenBank/DDBJ databases">
        <authorList>
            <person name="Waweru B."/>
        </authorList>
    </citation>
    <scope>NUCLEOTIDE SEQUENCE [LARGE SCALE GENOMIC DNA]</scope>
</reference>
<dbReference type="EMBL" id="CAWUPB010001173">
    <property type="protein sequence ID" value="CAK7348245.1"/>
    <property type="molecule type" value="Genomic_DNA"/>
</dbReference>
<comment type="caution">
    <text evidence="2">The sequence shown here is derived from an EMBL/GenBank/DDBJ whole genome shotgun (WGS) entry which is preliminary data.</text>
</comment>
<gene>
    <name evidence="2" type="ORF">DCAF_LOCUS20940</name>
</gene>
<keyword evidence="3" id="KW-1185">Reference proteome</keyword>
<proteinExistence type="predicted"/>